<name>A0A0E0NUY7_ORYRU</name>
<dbReference type="AlphaFoldDB" id="A0A0E0NUY7"/>
<keyword evidence="3" id="KW-1185">Reference proteome</keyword>
<evidence type="ECO:0000313" key="3">
    <source>
        <dbReference type="Proteomes" id="UP000008022"/>
    </source>
</evidence>
<feature type="region of interest" description="Disordered" evidence="1">
    <location>
        <begin position="81"/>
        <end position="118"/>
    </location>
</feature>
<evidence type="ECO:0000313" key="2">
    <source>
        <dbReference type="EnsemblPlants" id="ORUFI03G17770.1"/>
    </source>
</evidence>
<protein>
    <submittedName>
        <fullName evidence="2">Uncharacterized protein</fullName>
    </submittedName>
</protein>
<dbReference type="Gramene" id="ORUFI03G17770.1">
    <property type="protein sequence ID" value="ORUFI03G17770.1"/>
    <property type="gene ID" value="ORUFI03G17770"/>
</dbReference>
<organism evidence="2 3">
    <name type="scientific">Oryza rufipogon</name>
    <name type="common">Brownbeard rice</name>
    <name type="synonym">Asian wild rice</name>
    <dbReference type="NCBI Taxonomy" id="4529"/>
    <lineage>
        <taxon>Eukaryota</taxon>
        <taxon>Viridiplantae</taxon>
        <taxon>Streptophyta</taxon>
        <taxon>Embryophyta</taxon>
        <taxon>Tracheophyta</taxon>
        <taxon>Spermatophyta</taxon>
        <taxon>Magnoliopsida</taxon>
        <taxon>Liliopsida</taxon>
        <taxon>Poales</taxon>
        <taxon>Poaceae</taxon>
        <taxon>BOP clade</taxon>
        <taxon>Oryzoideae</taxon>
        <taxon>Oryzeae</taxon>
        <taxon>Oryzinae</taxon>
        <taxon>Oryza</taxon>
    </lineage>
</organism>
<reference evidence="3" key="1">
    <citation type="submission" date="2013-06" db="EMBL/GenBank/DDBJ databases">
        <authorList>
            <person name="Zhao Q."/>
        </authorList>
    </citation>
    <scope>NUCLEOTIDE SEQUENCE</scope>
    <source>
        <strain evidence="3">cv. W1943</strain>
    </source>
</reference>
<feature type="region of interest" description="Disordered" evidence="1">
    <location>
        <begin position="1"/>
        <end position="23"/>
    </location>
</feature>
<evidence type="ECO:0000256" key="1">
    <source>
        <dbReference type="SAM" id="MobiDB-lite"/>
    </source>
</evidence>
<reference evidence="2" key="2">
    <citation type="submission" date="2015-06" db="UniProtKB">
        <authorList>
            <consortium name="EnsemblPlants"/>
        </authorList>
    </citation>
    <scope>IDENTIFICATION</scope>
</reference>
<dbReference type="HOGENOM" id="CLU_2076951_0_0_1"/>
<dbReference type="Proteomes" id="UP000008022">
    <property type="component" value="Unassembled WGS sequence"/>
</dbReference>
<sequence>MNPRGGAFAGATACPSASGDDPLRPLINHGSTMHGGPLCWQLHSSISWCLWWAASEDRYHRADGQAAASANVTPRGFICIDGDGDGHDDGGRTANYTRSDGRNERANSWITAPRNEER</sequence>
<dbReference type="EnsemblPlants" id="ORUFI03G17770.1">
    <property type="protein sequence ID" value="ORUFI03G17770.1"/>
    <property type="gene ID" value="ORUFI03G17770"/>
</dbReference>
<proteinExistence type="predicted"/>
<accession>A0A0E0NUY7</accession>